<dbReference type="Pfam" id="PF25601">
    <property type="entry name" value="AAA_lid_14"/>
    <property type="match status" value="1"/>
</dbReference>
<dbReference type="InterPro" id="IPR058031">
    <property type="entry name" value="AAA_lid_NorR"/>
</dbReference>
<dbReference type="InterPro" id="IPR035965">
    <property type="entry name" value="PAS-like_dom_sf"/>
</dbReference>
<dbReference type="PROSITE" id="PS50112">
    <property type="entry name" value="PAS"/>
    <property type="match status" value="1"/>
</dbReference>
<dbReference type="PANTHER" id="PTHR32071:SF57">
    <property type="entry name" value="C4-DICARBOXYLATE TRANSPORT TRANSCRIPTIONAL REGULATORY PROTEIN DCTD"/>
    <property type="match status" value="1"/>
</dbReference>
<dbReference type="PRINTS" id="PR01590">
    <property type="entry name" value="HTHFIS"/>
</dbReference>
<keyword evidence="8" id="KW-1185">Reference proteome</keyword>
<dbReference type="SMART" id="SM00382">
    <property type="entry name" value="AAA"/>
    <property type="match status" value="1"/>
</dbReference>
<dbReference type="SUPFAM" id="SSF52540">
    <property type="entry name" value="P-loop containing nucleoside triphosphate hydrolases"/>
    <property type="match status" value="1"/>
</dbReference>
<dbReference type="CDD" id="cd00130">
    <property type="entry name" value="PAS"/>
    <property type="match status" value="1"/>
</dbReference>
<dbReference type="InterPro" id="IPR003593">
    <property type="entry name" value="AAA+_ATPase"/>
</dbReference>
<dbReference type="InterPro" id="IPR025943">
    <property type="entry name" value="Sigma_54_int_dom_ATP-bd_2"/>
</dbReference>
<proteinExistence type="predicted"/>
<dbReference type="Gene3D" id="3.30.450.20">
    <property type="entry name" value="PAS domain"/>
    <property type="match status" value="1"/>
</dbReference>
<dbReference type="RefSeq" id="WP_268059885.1">
    <property type="nucleotide sequence ID" value="NZ_JAPQFJ010000002.1"/>
</dbReference>
<dbReference type="InterPro" id="IPR000014">
    <property type="entry name" value="PAS"/>
</dbReference>
<evidence type="ECO:0000256" key="1">
    <source>
        <dbReference type="ARBA" id="ARBA00022741"/>
    </source>
</evidence>
<evidence type="ECO:0000256" key="3">
    <source>
        <dbReference type="ARBA" id="ARBA00023015"/>
    </source>
</evidence>
<dbReference type="PROSITE" id="PS00676">
    <property type="entry name" value="SIGMA54_INTERACT_2"/>
    <property type="match status" value="1"/>
</dbReference>
<evidence type="ECO:0000313" key="8">
    <source>
        <dbReference type="Proteomes" id="UP001144612"/>
    </source>
</evidence>
<feature type="domain" description="Sigma-54 factor interaction" evidence="5">
    <location>
        <begin position="130"/>
        <end position="360"/>
    </location>
</feature>
<dbReference type="InterPro" id="IPR009057">
    <property type="entry name" value="Homeodomain-like_sf"/>
</dbReference>
<evidence type="ECO:0000259" key="5">
    <source>
        <dbReference type="PROSITE" id="PS50045"/>
    </source>
</evidence>
<dbReference type="Proteomes" id="UP001144612">
    <property type="component" value="Unassembled WGS sequence"/>
</dbReference>
<dbReference type="CDD" id="cd00009">
    <property type="entry name" value="AAA"/>
    <property type="match status" value="1"/>
</dbReference>
<feature type="domain" description="PAS" evidence="6">
    <location>
        <begin position="2"/>
        <end position="47"/>
    </location>
</feature>
<dbReference type="Gene3D" id="3.40.50.300">
    <property type="entry name" value="P-loop containing nucleotide triphosphate hydrolases"/>
    <property type="match status" value="1"/>
</dbReference>
<dbReference type="Gene3D" id="1.10.10.60">
    <property type="entry name" value="Homeodomain-like"/>
    <property type="match status" value="1"/>
</dbReference>
<dbReference type="Pfam" id="PF02954">
    <property type="entry name" value="HTH_8"/>
    <property type="match status" value="1"/>
</dbReference>
<evidence type="ECO:0000256" key="4">
    <source>
        <dbReference type="ARBA" id="ARBA00023163"/>
    </source>
</evidence>
<name>A0ABT4D5E0_9CLOT</name>
<dbReference type="PROSITE" id="PS50045">
    <property type="entry name" value="SIGMA54_INTERACT_4"/>
    <property type="match status" value="1"/>
</dbReference>
<protein>
    <submittedName>
        <fullName evidence="7">Sigma 54-interacting transcriptional regulator</fullName>
    </submittedName>
</protein>
<keyword evidence="3" id="KW-0805">Transcription regulation</keyword>
<dbReference type="Pfam" id="PF00158">
    <property type="entry name" value="Sigma54_activat"/>
    <property type="match status" value="1"/>
</dbReference>
<reference evidence="7" key="1">
    <citation type="submission" date="2022-12" db="EMBL/GenBank/DDBJ databases">
        <title>Clostridium sp. nov., isolated from industrial wastewater.</title>
        <authorList>
            <person name="Jiayan W."/>
        </authorList>
    </citation>
    <scope>NUCLEOTIDE SEQUENCE</scope>
    <source>
        <strain evidence="7">ZC22-4</strain>
    </source>
</reference>
<evidence type="ECO:0000313" key="7">
    <source>
        <dbReference type="EMBL" id="MCY6957506.1"/>
    </source>
</evidence>
<evidence type="ECO:0000256" key="2">
    <source>
        <dbReference type="ARBA" id="ARBA00022840"/>
    </source>
</evidence>
<dbReference type="InterPro" id="IPR027417">
    <property type="entry name" value="P-loop_NTPase"/>
</dbReference>
<evidence type="ECO:0000259" key="6">
    <source>
        <dbReference type="PROSITE" id="PS50112"/>
    </source>
</evidence>
<keyword evidence="4" id="KW-0804">Transcription</keyword>
<dbReference type="SUPFAM" id="SSF46689">
    <property type="entry name" value="Homeodomain-like"/>
    <property type="match status" value="1"/>
</dbReference>
<keyword evidence="2" id="KW-0067">ATP-binding</keyword>
<organism evidence="7 8">
    <name type="scientific">Clostridium brassicae</name>
    <dbReference type="NCBI Taxonomy" id="2999072"/>
    <lineage>
        <taxon>Bacteria</taxon>
        <taxon>Bacillati</taxon>
        <taxon>Bacillota</taxon>
        <taxon>Clostridia</taxon>
        <taxon>Eubacteriales</taxon>
        <taxon>Clostridiaceae</taxon>
        <taxon>Clostridium</taxon>
    </lineage>
</organism>
<keyword evidence="1" id="KW-0547">Nucleotide-binding</keyword>
<dbReference type="SMART" id="SM00091">
    <property type="entry name" value="PAS"/>
    <property type="match status" value="1"/>
</dbReference>
<accession>A0ABT4D5E0</accession>
<dbReference type="InterPro" id="IPR013767">
    <property type="entry name" value="PAS_fold"/>
</dbReference>
<dbReference type="EMBL" id="JAPQFJ010000002">
    <property type="protein sequence ID" value="MCY6957506.1"/>
    <property type="molecule type" value="Genomic_DNA"/>
</dbReference>
<dbReference type="InterPro" id="IPR002197">
    <property type="entry name" value="HTH_Fis"/>
</dbReference>
<dbReference type="Pfam" id="PF00989">
    <property type="entry name" value="PAS"/>
    <property type="match status" value="1"/>
</dbReference>
<dbReference type="InterPro" id="IPR002078">
    <property type="entry name" value="Sigma_54_int"/>
</dbReference>
<sequence>MEKELLNAVFNSISDGILVLNDKLHIIKFNKMAVHILGLLDNILMGKYIKDIFDDYILLEECFKKNRSYKNQDCTFTIKENKIRCVTNVCPIISKVEKIGIVIIFRDTRHIHKVVNNVIGYSAQYTFQDIVTKNPYMKKIIQYARKAANTDCNILLEGKSGTGKEVFAQSIHNHSSRAKGPFVAVNCAAIPRELFESELFGYEKGAFTGAKKGGYPGKFELAEGGTIFLDEIGELPFDIQSKLLRVLDNHKIVRVGSTYEKKIDVRVISATNKKLSEEVNKKNFRYDLFYRLNVIGIQLMELKDRHEDIEILVRYFMNKLNLNNKNSIKNIEMRAMKELQKYQWCGNVRELRNVIEKAYYLCDKDSITREYLLTLLKDKPKMEQYFKLDINSIAFKQEKEIVPIKILEEQSIENALKILNGNVEEAAKALGISRATIYRKINKYGIDIL</sequence>
<gene>
    <name evidence="7" type="ORF">OW729_02670</name>
</gene>
<dbReference type="SUPFAM" id="SSF55785">
    <property type="entry name" value="PYP-like sensor domain (PAS domain)"/>
    <property type="match status" value="1"/>
</dbReference>
<comment type="caution">
    <text evidence="7">The sequence shown here is derived from an EMBL/GenBank/DDBJ whole genome shotgun (WGS) entry which is preliminary data.</text>
</comment>
<dbReference type="Gene3D" id="1.10.8.60">
    <property type="match status" value="1"/>
</dbReference>
<dbReference type="PANTHER" id="PTHR32071">
    <property type="entry name" value="TRANSCRIPTIONAL REGULATORY PROTEIN"/>
    <property type="match status" value="1"/>
</dbReference>